<dbReference type="GO" id="GO:0005829">
    <property type="term" value="C:cytosol"/>
    <property type="evidence" value="ECO:0007669"/>
    <property type="project" value="TreeGrafter"/>
</dbReference>
<gene>
    <name evidence="6 9" type="primary">nusB</name>
    <name evidence="9" type="ORF">DCF15_16885</name>
</gene>
<proteinExistence type="inferred from homology"/>
<dbReference type="Gene3D" id="1.10.940.10">
    <property type="entry name" value="NusB-like"/>
    <property type="match status" value="1"/>
</dbReference>
<dbReference type="GO" id="GO:0031564">
    <property type="term" value="P:transcription antitermination"/>
    <property type="evidence" value="ECO:0007669"/>
    <property type="project" value="UniProtKB-KW"/>
</dbReference>
<dbReference type="PANTHER" id="PTHR11078:SF3">
    <property type="entry name" value="ANTITERMINATION NUSB DOMAIN-CONTAINING PROTEIN"/>
    <property type="match status" value="1"/>
</dbReference>
<evidence type="ECO:0000256" key="1">
    <source>
        <dbReference type="ARBA" id="ARBA00005952"/>
    </source>
</evidence>
<dbReference type="InterPro" id="IPR006027">
    <property type="entry name" value="NusB_RsmB_TIM44"/>
</dbReference>
<feature type="region of interest" description="Disordered" evidence="7">
    <location>
        <begin position="12"/>
        <end position="36"/>
    </location>
</feature>
<evidence type="ECO:0000313" key="9">
    <source>
        <dbReference type="EMBL" id="PZO49457.1"/>
    </source>
</evidence>
<keyword evidence="4 6" id="KW-0805">Transcription regulation</keyword>
<sequence>MKARSIARELALLGSSQLPDNTDKARRSESKPAEPVTNKTLNALLMKALKILNADVQETLETASGELQRSERLMLESETRTTDDDEVRSRIQPALPLIQSAINRIGSTLELLLFAQQGDKKEIIAVRKSLEAGAQHVESGFDLLAASEQRAADVKDAGAEIQQAIKVAQGAIADLKQSLDPTQFKTLIDHTDVRSYACDLLFNWISHWQAIDAQLNEAMEKWNMRRLARVDRDILRLAMIEIVYMDVPTKVAIDEAIEMAKRYSDEDSYRFINGVLRRATDKLKANGAD</sequence>
<evidence type="ECO:0000313" key="10">
    <source>
        <dbReference type="Proteomes" id="UP000249794"/>
    </source>
</evidence>
<dbReference type="AlphaFoldDB" id="A0A2W4X1V6"/>
<dbReference type="PANTHER" id="PTHR11078">
    <property type="entry name" value="N UTILIZATION SUBSTANCE PROTEIN B-RELATED"/>
    <property type="match status" value="1"/>
</dbReference>
<dbReference type="SUPFAM" id="SSF48013">
    <property type="entry name" value="NusB-like"/>
    <property type="match status" value="1"/>
</dbReference>
<evidence type="ECO:0000256" key="7">
    <source>
        <dbReference type="SAM" id="MobiDB-lite"/>
    </source>
</evidence>
<keyword evidence="5 6" id="KW-0804">Transcription</keyword>
<organism evidence="9 10">
    <name type="scientific">Phormidesmis priestleyi</name>
    <dbReference type="NCBI Taxonomy" id="268141"/>
    <lineage>
        <taxon>Bacteria</taxon>
        <taxon>Bacillati</taxon>
        <taxon>Cyanobacteriota</taxon>
        <taxon>Cyanophyceae</taxon>
        <taxon>Leptolyngbyales</taxon>
        <taxon>Leptolyngbyaceae</taxon>
        <taxon>Phormidesmis</taxon>
    </lineage>
</organism>
<evidence type="ECO:0000256" key="2">
    <source>
        <dbReference type="ARBA" id="ARBA00022814"/>
    </source>
</evidence>
<keyword evidence="3 6" id="KW-0694">RNA-binding</keyword>
<comment type="similarity">
    <text evidence="1 6">Belongs to the NusB family.</text>
</comment>
<dbReference type="NCBIfam" id="TIGR01951">
    <property type="entry name" value="nusB"/>
    <property type="match status" value="1"/>
</dbReference>
<dbReference type="GO" id="GO:0003723">
    <property type="term" value="F:RNA binding"/>
    <property type="evidence" value="ECO:0007669"/>
    <property type="project" value="UniProtKB-UniRule"/>
</dbReference>
<comment type="caution">
    <text evidence="9">The sequence shown here is derived from an EMBL/GenBank/DDBJ whole genome shotgun (WGS) entry which is preliminary data.</text>
</comment>
<feature type="compositionally biased region" description="Basic and acidic residues" evidence="7">
    <location>
        <begin position="21"/>
        <end position="32"/>
    </location>
</feature>
<evidence type="ECO:0000256" key="5">
    <source>
        <dbReference type="ARBA" id="ARBA00023163"/>
    </source>
</evidence>
<evidence type="ECO:0000259" key="8">
    <source>
        <dbReference type="Pfam" id="PF01029"/>
    </source>
</evidence>
<dbReference type="HAMAP" id="MF_00073">
    <property type="entry name" value="NusB"/>
    <property type="match status" value="1"/>
</dbReference>
<evidence type="ECO:0000256" key="4">
    <source>
        <dbReference type="ARBA" id="ARBA00023015"/>
    </source>
</evidence>
<name>A0A2W4X1V6_9CYAN</name>
<dbReference type="InterPro" id="IPR035926">
    <property type="entry name" value="NusB-like_sf"/>
</dbReference>
<reference evidence="10" key="1">
    <citation type="submission" date="2018-04" db="EMBL/GenBank/DDBJ databases">
        <authorList>
            <person name="Cornet L."/>
        </authorList>
    </citation>
    <scope>NUCLEOTIDE SEQUENCE [LARGE SCALE GENOMIC DNA]</scope>
</reference>
<dbReference type="GO" id="GO:0006353">
    <property type="term" value="P:DNA-templated transcription termination"/>
    <property type="evidence" value="ECO:0007669"/>
    <property type="project" value="UniProtKB-UniRule"/>
</dbReference>
<dbReference type="EMBL" id="QBMP01000211">
    <property type="protein sequence ID" value="PZO49457.1"/>
    <property type="molecule type" value="Genomic_DNA"/>
</dbReference>
<reference evidence="9 10" key="2">
    <citation type="submission" date="2018-06" db="EMBL/GenBank/DDBJ databases">
        <title>Metagenomic assembly of (sub)arctic Cyanobacteria and their associated microbiome from non-axenic cultures.</title>
        <authorList>
            <person name="Baurain D."/>
        </authorList>
    </citation>
    <scope>NUCLEOTIDE SEQUENCE [LARGE SCALE GENOMIC DNA]</scope>
    <source>
        <strain evidence="9">ULC027bin1</strain>
    </source>
</reference>
<feature type="domain" description="NusB/RsmB/TIM44" evidence="8">
    <location>
        <begin position="178"/>
        <end position="280"/>
    </location>
</feature>
<evidence type="ECO:0000256" key="6">
    <source>
        <dbReference type="HAMAP-Rule" id="MF_00073"/>
    </source>
</evidence>
<accession>A0A2W4X1V6</accession>
<dbReference type="InterPro" id="IPR011605">
    <property type="entry name" value="NusB_fam"/>
</dbReference>
<protein>
    <recommendedName>
        <fullName evidence="6">Transcription antitermination protein NusB</fullName>
    </recommendedName>
    <alternativeName>
        <fullName evidence="6">Antitermination factor NusB</fullName>
    </alternativeName>
</protein>
<comment type="function">
    <text evidence="6">Involved in transcription antitermination. Required for transcription of ribosomal RNA (rRNA) genes. Binds specifically to the boxA antiterminator sequence of the ribosomal RNA (rrn) operons.</text>
</comment>
<dbReference type="Proteomes" id="UP000249794">
    <property type="component" value="Unassembled WGS sequence"/>
</dbReference>
<dbReference type="Pfam" id="PF01029">
    <property type="entry name" value="NusB"/>
    <property type="match status" value="1"/>
</dbReference>
<keyword evidence="2 6" id="KW-0889">Transcription antitermination</keyword>
<evidence type="ECO:0000256" key="3">
    <source>
        <dbReference type="ARBA" id="ARBA00022884"/>
    </source>
</evidence>